<proteinExistence type="predicted"/>
<gene>
    <name evidence="1" type="ORF">ACFPK2_05385</name>
</gene>
<evidence type="ECO:0000313" key="2">
    <source>
        <dbReference type="Proteomes" id="UP001595976"/>
    </source>
</evidence>
<dbReference type="InterPro" id="IPR003772">
    <property type="entry name" value="YceD"/>
</dbReference>
<keyword evidence="2" id="KW-1185">Reference proteome</keyword>
<dbReference type="EMBL" id="JBHSLI010000002">
    <property type="protein sequence ID" value="MFC5292421.1"/>
    <property type="molecule type" value="Genomic_DNA"/>
</dbReference>
<accession>A0ABW0F0D4</accession>
<protein>
    <submittedName>
        <fullName evidence="1">YceD family protein</fullName>
    </submittedName>
</protein>
<dbReference type="RefSeq" id="WP_158444655.1">
    <property type="nucleotide sequence ID" value="NZ_JAOAOS010000002.1"/>
</dbReference>
<dbReference type="Pfam" id="PF02620">
    <property type="entry name" value="YceD"/>
    <property type="match status" value="1"/>
</dbReference>
<reference evidence="2" key="1">
    <citation type="journal article" date="2019" name="Int. J. Syst. Evol. Microbiol.">
        <title>The Global Catalogue of Microorganisms (GCM) 10K type strain sequencing project: providing services to taxonomists for standard genome sequencing and annotation.</title>
        <authorList>
            <consortium name="The Broad Institute Genomics Platform"/>
            <consortium name="The Broad Institute Genome Sequencing Center for Infectious Disease"/>
            <person name="Wu L."/>
            <person name="Ma J."/>
        </authorList>
    </citation>
    <scope>NUCLEOTIDE SEQUENCE [LARGE SCALE GENOMIC DNA]</scope>
    <source>
        <strain evidence="2">CGMCC 1.15643</strain>
    </source>
</reference>
<evidence type="ECO:0000313" key="1">
    <source>
        <dbReference type="EMBL" id="MFC5292421.1"/>
    </source>
</evidence>
<comment type="caution">
    <text evidence="1">The sequence shown here is derived from an EMBL/GenBank/DDBJ whole genome shotgun (WGS) entry which is preliminary data.</text>
</comment>
<sequence length="185" mass="19938">MTPDHPEASPFRHPVRVETIRQRGTEIVLEADAGQRAAIAAALGLPSVEALSARYLAIRNGERVKLEGRIAAHLHQSCVVTLEPFPVKLDVPVKLDFAPQEDPQAVPRRGAEAAGIDIEVLLNEDDPPEPIVDGVIDLGAITLEFLALSLDPYPRKPGVSFEPPAPPDEEVSPFAALAKLKRDAT</sequence>
<dbReference type="Proteomes" id="UP001595976">
    <property type="component" value="Unassembled WGS sequence"/>
</dbReference>
<organism evidence="1 2">
    <name type="scientific">Bosea minatitlanensis</name>
    <dbReference type="NCBI Taxonomy" id="128782"/>
    <lineage>
        <taxon>Bacteria</taxon>
        <taxon>Pseudomonadati</taxon>
        <taxon>Pseudomonadota</taxon>
        <taxon>Alphaproteobacteria</taxon>
        <taxon>Hyphomicrobiales</taxon>
        <taxon>Boseaceae</taxon>
        <taxon>Bosea</taxon>
    </lineage>
</organism>
<name>A0ABW0F0D4_9HYPH</name>